<protein>
    <submittedName>
        <fullName evidence="1">Uncharacterized protein</fullName>
    </submittedName>
</protein>
<proteinExistence type="predicted"/>
<accession>A0AAD9TS99</accession>
<dbReference type="EMBL" id="JANJYI010000007">
    <property type="protein sequence ID" value="KAK2641302.1"/>
    <property type="molecule type" value="Genomic_DNA"/>
</dbReference>
<name>A0AAD9TS99_9ROSI</name>
<gene>
    <name evidence="1" type="ORF">Ddye_023065</name>
</gene>
<reference evidence="1" key="1">
    <citation type="journal article" date="2023" name="Plant J.">
        <title>Genome sequences and population genomics provide insights into the demographic history, inbreeding, and mutation load of two 'living fossil' tree species of Dipteronia.</title>
        <authorList>
            <person name="Feng Y."/>
            <person name="Comes H.P."/>
            <person name="Chen J."/>
            <person name="Zhu S."/>
            <person name="Lu R."/>
            <person name="Zhang X."/>
            <person name="Li P."/>
            <person name="Qiu J."/>
            <person name="Olsen K.M."/>
            <person name="Qiu Y."/>
        </authorList>
    </citation>
    <scope>NUCLEOTIDE SEQUENCE</scope>
    <source>
        <strain evidence="1">KIB01</strain>
    </source>
</reference>
<keyword evidence="2" id="KW-1185">Reference proteome</keyword>
<evidence type="ECO:0000313" key="1">
    <source>
        <dbReference type="EMBL" id="KAK2641302.1"/>
    </source>
</evidence>
<dbReference type="AlphaFoldDB" id="A0AAD9TS99"/>
<evidence type="ECO:0000313" key="2">
    <source>
        <dbReference type="Proteomes" id="UP001280121"/>
    </source>
</evidence>
<sequence length="113" mass="12919">MDSETQQYLFCHIMRAVELKDTTEVELLENLLQGRVPNQLVFLSVDVFYFHSHILHTSPSSTRRETGPTMVRTKLTGAHQKTRASKVLALPRDVKISRQTIDELDVETEHSVA</sequence>
<dbReference type="Proteomes" id="UP001280121">
    <property type="component" value="Unassembled WGS sequence"/>
</dbReference>
<comment type="caution">
    <text evidence="1">The sequence shown here is derived from an EMBL/GenBank/DDBJ whole genome shotgun (WGS) entry which is preliminary data.</text>
</comment>
<organism evidence="1 2">
    <name type="scientific">Dipteronia dyeriana</name>
    <dbReference type="NCBI Taxonomy" id="168575"/>
    <lineage>
        <taxon>Eukaryota</taxon>
        <taxon>Viridiplantae</taxon>
        <taxon>Streptophyta</taxon>
        <taxon>Embryophyta</taxon>
        <taxon>Tracheophyta</taxon>
        <taxon>Spermatophyta</taxon>
        <taxon>Magnoliopsida</taxon>
        <taxon>eudicotyledons</taxon>
        <taxon>Gunneridae</taxon>
        <taxon>Pentapetalae</taxon>
        <taxon>rosids</taxon>
        <taxon>malvids</taxon>
        <taxon>Sapindales</taxon>
        <taxon>Sapindaceae</taxon>
        <taxon>Hippocastanoideae</taxon>
        <taxon>Acereae</taxon>
        <taxon>Dipteronia</taxon>
    </lineage>
</organism>